<dbReference type="SMART" id="SM00448">
    <property type="entry name" value="REC"/>
    <property type="match status" value="1"/>
</dbReference>
<gene>
    <name evidence="4" type="ORF">AWB75_04959</name>
</gene>
<dbReference type="InterPro" id="IPR001789">
    <property type="entry name" value="Sig_transdc_resp-reg_receiver"/>
</dbReference>
<dbReference type="InterPro" id="IPR000408">
    <property type="entry name" value="Reg_chr_condens"/>
</dbReference>
<dbReference type="OrthoDB" id="9134602at2"/>
<dbReference type="PANTHER" id="PTHR44591:SF3">
    <property type="entry name" value="RESPONSE REGULATORY DOMAIN-CONTAINING PROTEIN"/>
    <property type="match status" value="1"/>
</dbReference>
<keyword evidence="5" id="KW-1185">Reference proteome</keyword>
<evidence type="ECO:0000259" key="3">
    <source>
        <dbReference type="PROSITE" id="PS50110"/>
    </source>
</evidence>
<reference evidence="4" key="1">
    <citation type="submission" date="2016-01" db="EMBL/GenBank/DDBJ databases">
        <authorList>
            <person name="Peeters C."/>
        </authorList>
    </citation>
    <scope>NUCLEOTIDE SEQUENCE [LARGE SCALE GENOMIC DNA]</scope>
    <source>
        <strain evidence="4">LMG 29318</strain>
    </source>
</reference>
<dbReference type="Pfam" id="PF00072">
    <property type="entry name" value="Response_reg"/>
    <property type="match status" value="1"/>
</dbReference>
<dbReference type="AlphaFoldDB" id="A0A158CDG8"/>
<proteinExistence type="predicted"/>
<dbReference type="Gene3D" id="3.40.50.2300">
    <property type="match status" value="1"/>
</dbReference>
<protein>
    <submittedName>
        <fullName evidence="4">Response regulator protein</fullName>
    </submittedName>
</protein>
<evidence type="ECO:0000256" key="2">
    <source>
        <dbReference type="PROSITE-ProRule" id="PRU00169"/>
    </source>
</evidence>
<comment type="caution">
    <text evidence="4">The sequence shown here is derived from an EMBL/GenBank/DDBJ whole genome shotgun (WGS) entry which is preliminary data.</text>
</comment>
<dbReference type="PANTHER" id="PTHR44591">
    <property type="entry name" value="STRESS RESPONSE REGULATOR PROTEIN 1"/>
    <property type="match status" value="1"/>
</dbReference>
<evidence type="ECO:0000313" key="5">
    <source>
        <dbReference type="Proteomes" id="UP000054870"/>
    </source>
</evidence>
<dbReference type="InterPro" id="IPR011006">
    <property type="entry name" value="CheY-like_superfamily"/>
</dbReference>
<dbReference type="CDD" id="cd17546">
    <property type="entry name" value="REC_hyHK_CKI1_RcsC-like"/>
    <property type="match status" value="1"/>
</dbReference>
<organism evidence="4 5">
    <name type="scientific">Caballeronia catudaia</name>
    <dbReference type="NCBI Taxonomy" id="1777136"/>
    <lineage>
        <taxon>Bacteria</taxon>
        <taxon>Pseudomonadati</taxon>
        <taxon>Pseudomonadota</taxon>
        <taxon>Betaproteobacteria</taxon>
        <taxon>Burkholderiales</taxon>
        <taxon>Burkholderiaceae</taxon>
        <taxon>Caballeronia</taxon>
    </lineage>
</organism>
<evidence type="ECO:0000313" key="4">
    <source>
        <dbReference type="EMBL" id="SAK80364.1"/>
    </source>
</evidence>
<dbReference type="PROSITE" id="PS50110">
    <property type="entry name" value="RESPONSE_REGULATORY"/>
    <property type="match status" value="1"/>
</dbReference>
<sequence length="115" mass="12238">MNLLFVDDNHACIETLVDIASGLGHTAAVAHDGAGCLALTSSEQFDSIFLDITLPDADGREICTAIRARGPSSRARIIAMTGHTDFVADSGETSFDGYLLKPISLQALELFLLSR</sequence>
<name>A0A158CDG8_9BURK</name>
<dbReference type="EMBL" id="FCOF02000028">
    <property type="protein sequence ID" value="SAK80364.1"/>
    <property type="molecule type" value="Genomic_DNA"/>
</dbReference>
<accession>A0A158CDG8</accession>
<keyword evidence="1 2" id="KW-0597">Phosphoprotein</keyword>
<dbReference type="GO" id="GO:0000160">
    <property type="term" value="P:phosphorelay signal transduction system"/>
    <property type="evidence" value="ECO:0007669"/>
    <property type="project" value="InterPro"/>
</dbReference>
<evidence type="ECO:0000256" key="1">
    <source>
        <dbReference type="ARBA" id="ARBA00022553"/>
    </source>
</evidence>
<feature type="domain" description="Response regulatory" evidence="3">
    <location>
        <begin position="2"/>
        <end position="115"/>
    </location>
</feature>
<dbReference type="InterPro" id="IPR050595">
    <property type="entry name" value="Bact_response_regulator"/>
</dbReference>
<dbReference type="PROSITE" id="PS00626">
    <property type="entry name" value="RCC1_2"/>
    <property type="match status" value="1"/>
</dbReference>
<dbReference type="SUPFAM" id="SSF52172">
    <property type="entry name" value="CheY-like"/>
    <property type="match status" value="1"/>
</dbReference>
<dbReference type="Proteomes" id="UP000054870">
    <property type="component" value="Unassembled WGS sequence"/>
</dbReference>
<dbReference type="RefSeq" id="WP_061126704.1">
    <property type="nucleotide sequence ID" value="NZ_FCOF02000028.1"/>
</dbReference>
<feature type="modified residue" description="4-aspartylphosphate" evidence="2">
    <location>
        <position position="51"/>
    </location>
</feature>